<dbReference type="Proteomes" id="UP000309992">
    <property type="component" value="Unassembled WGS sequence"/>
</dbReference>
<dbReference type="RefSeq" id="WP_137095441.1">
    <property type="nucleotide sequence ID" value="NZ_SWMS01000007.1"/>
</dbReference>
<evidence type="ECO:0000259" key="1">
    <source>
        <dbReference type="Pfam" id="PF00561"/>
    </source>
</evidence>
<dbReference type="PANTHER" id="PTHR43433">
    <property type="entry name" value="HYDROLASE, ALPHA/BETA FOLD FAMILY PROTEIN"/>
    <property type="match status" value="1"/>
</dbReference>
<accession>A0ABY2S6A7</accession>
<dbReference type="InterPro" id="IPR050471">
    <property type="entry name" value="AB_hydrolase"/>
</dbReference>
<dbReference type="Gene3D" id="3.40.50.1820">
    <property type="entry name" value="alpha/beta hydrolase"/>
    <property type="match status" value="1"/>
</dbReference>
<dbReference type="GO" id="GO:0016787">
    <property type="term" value="F:hydrolase activity"/>
    <property type="evidence" value="ECO:0007669"/>
    <property type="project" value="UniProtKB-KW"/>
</dbReference>
<organism evidence="2 3">
    <name type="scientific">Prauserella endophytica</name>
    <dbReference type="NCBI Taxonomy" id="1592324"/>
    <lineage>
        <taxon>Bacteria</taxon>
        <taxon>Bacillati</taxon>
        <taxon>Actinomycetota</taxon>
        <taxon>Actinomycetes</taxon>
        <taxon>Pseudonocardiales</taxon>
        <taxon>Pseudonocardiaceae</taxon>
        <taxon>Prauserella</taxon>
        <taxon>Prauserella coralliicola group</taxon>
    </lineage>
</organism>
<comment type="caution">
    <text evidence="2">The sequence shown here is derived from an EMBL/GenBank/DDBJ whole genome shotgun (WGS) entry which is preliminary data.</text>
</comment>
<feature type="domain" description="AB hydrolase-1" evidence="1">
    <location>
        <begin position="23"/>
        <end position="241"/>
    </location>
</feature>
<gene>
    <name evidence="2" type="ORF">FCN18_15560</name>
</gene>
<sequence>MTRRKPDVVRTWTGDERRAGADIIFVNSLATTTSMWDGVVRSLPPGIATIRYDQRDRDLPAGQPFTLDDLVDDMFAAMDVAEVETAHVVGVSLGGLVALRAAAVAPTRVHRLTAICCAARFRRDVWVERGRLVRDGGFQSLVPGIIDRWFTPEFQQAHPDTVASFRAELESTDQAGYAAACDVLATADVNEDLAAIRAPTVVVSGEADTANPVADLENIARAVPGSRHVVLPGTAHLAPVEQPEAIAALLQ</sequence>
<reference evidence="2 3" key="1">
    <citation type="journal article" date="2015" name="Antonie Van Leeuwenhoek">
        <title>Prauserella endophytica sp. nov., an endophytic actinobacterium isolated from Tamarix taklamakanensis.</title>
        <authorList>
            <person name="Liu J.M."/>
            <person name="Habden X."/>
            <person name="Guo L."/>
            <person name="Tuo L."/>
            <person name="Jiang Z.K."/>
            <person name="Liu S.W."/>
            <person name="Liu X.F."/>
            <person name="Chen L."/>
            <person name="Li R.F."/>
            <person name="Zhang Y.Q."/>
            <person name="Sun C.H."/>
        </authorList>
    </citation>
    <scope>NUCLEOTIDE SEQUENCE [LARGE SCALE GENOMIC DNA]</scope>
    <source>
        <strain evidence="2 3">CGMCC 4.7182</strain>
    </source>
</reference>
<protein>
    <submittedName>
        <fullName evidence="2">Alpha/beta fold hydrolase</fullName>
    </submittedName>
</protein>
<dbReference type="InterPro" id="IPR000073">
    <property type="entry name" value="AB_hydrolase_1"/>
</dbReference>
<dbReference type="PANTHER" id="PTHR43433:SF5">
    <property type="entry name" value="AB HYDROLASE-1 DOMAIN-CONTAINING PROTEIN"/>
    <property type="match status" value="1"/>
</dbReference>
<dbReference type="EMBL" id="SWMS01000007">
    <property type="protein sequence ID" value="TKG70931.1"/>
    <property type="molecule type" value="Genomic_DNA"/>
</dbReference>
<proteinExistence type="predicted"/>
<name>A0ABY2S6A7_9PSEU</name>
<dbReference type="SUPFAM" id="SSF53474">
    <property type="entry name" value="alpha/beta-Hydrolases"/>
    <property type="match status" value="1"/>
</dbReference>
<keyword evidence="3" id="KW-1185">Reference proteome</keyword>
<dbReference type="Pfam" id="PF00561">
    <property type="entry name" value="Abhydrolase_1"/>
    <property type="match status" value="1"/>
</dbReference>
<dbReference type="InterPro" id="IPR029058">
    <property type="entry name" value="AB_hydrolase_fold"/>
</dbReference>
<keyword evidence="2" id="KW-0378">Hydrolase</keyword>
<evidence type="ECO:0000313" key="3">
    <source>
        <dbReference type="Proteomes" id="UP000309992"/>
    </source>
</evidence>
<evidence type="ECO:0000313" key="2">
    <source>
        <dbReference type="EMBL" id="TKG70931.1"/>
    </source>
</evidence>